<keyword evidence="2" id="KW-1185">Reference proteome</keyword>
<name>A0A6G0VV13_APHCR</name>
<accession>A0A6G0VV13</accession>
<sequence length="166" mass="18954">MKTGVTNTTLLSSLSKSIKLDRFIDRIINDKEQDDIWTTLARACNATATPLSFTENSYWIDAFQKIRLSLQLPNRYQLSNNLLNKKHKCIETIVNDKISSSKFLLIQLDGWSNIRKKIIDTGTNKHSATYMANIIQEVIVEVGHEKIISVISDNAKNMVKSWEIIL</sequence>
<evidence type="ECO:0000313" key="1">
    <source>
        <dbReference type="EMBL" id="KAF0710720.1"/>
    </source>
</evidence>
<dbReference type="AlphaFoldDB" id="A0A6G0VV13"/>
<protein>
    <submittedName>
        <fullName evidence="1">Uncharacterized protein</fullName>
    </submittedName>
</protein>
<organism evidence="1 2">
    <name type="scientific">Aphis craccivora</name>
    <name type="common">Cowpea aphid</name>
    <dbReference type="NCBI Taxonomy" id="307492"/>
    <lineage>
        <taxon>Eukaryota</taxon>
        <taxon>Metazoa</taxon>
        <taxon>Ecdysozoa</taxon>
        <taxon>Arthropoda</taxon>
        <taxon>Hexapoda</taxon>
        <taxon>Insecta</taxon>
        <taxon>Pterygota</taxon>
        <taxon>Neoptera</taxon>
        <taxon>Paraneoptera</taxon>
        <taxon>Hemiptera</taxon>
        <taxon>Sternorrhyncha</taxon>
        <taxon>Aphidomorpha</taxon>
        <taxon>Aphidoidea</taxon>
        <taxon>Aphididae</taxon>
        <taxon>Aphidini</taxon>
        <taxon>Aphis</taxon>
        <taxon>Aphis</taxon>
    </lineage>
</organism>
<dbReference type="OrthoDB" id="1937290at2759"/>
<dbReference type="Proteomes" id="UP000478052">
    <property type="component" value="Unassembled WGS sequence"/>
</dbReference>
<evidence type="ECO:0000313" key="2">
    <source>
        <dbReference type="Proteomes" id="UP000478052"/>
    </source>
</evidence>
<dbReference type="EMBL" id="VUJU01011556">
    <property type="protein sequence ID" value="KAF0710720.1"/>
    <property type="molecule type" value="Genomic_DNA"/>
</dbReference>
<comment type="caution">
    <text evidence="1">The sequence shown here is derived from an EMBL/GenBank/DDBJ whole genome shotgun (WGS) entry which is preliminary data.</text>
</comment>
<proteinExistence type="predicted"/>
<gene>
    <name evidence="1" type="ORF">FWK35_00026520</name>
</gene>
<reference evidence="1 2" key="1">
    <citation type="submission" date="2019-08" db="EMBL/GenBank/DDBJ databases">
        <title>Whole genome of Aphis craccivora.</title>
        <authorList>
            <person name="Voronova N.V."/>
            <person name="Shulinski R.S."/>
            <person name="Bandarenka Y.V."/>
            <person name="Zhorov D.G."/>
            <person name="Warner D."/>
        </authorList>
    </citation>
    <scope>NUCLEOTIDE SEQUENCE [LARGE SCALE GENOMIC DNA]</scope>
    <source>
        <strain evidence="1">180601</strain>
        <tissue evidence="1">Whole Body</tissue>
    </source>
</reference>